<accession>A0A3B3ZAQ5</accession>
<feature type="region of interest" description="Disordered" evidence="1">
    <location>
        <begin position="64"/>
        <end position="86"/>
    </location>
</feature>
<organism evidence="2 3">
    <name type="scientific">Periophthalmus magnuspinnatus</name>
    <dbReference type="NCBI Taxonomy" id="409849"/>
    <lineage>
        <taxon>Eukaryota</taxon>
        <taxon>Metazoa</taxon>
        <taxon>Chordata</taxon>
        <taxon>Craniata</taxon>
        <taxon>Vertebrata</taxon>
        <taxon>Euteleostomi</taxon>
        <taxon>Actinopterygii</taxon>
        <taxon>Neopterygii</taxon>
        <taxon>Teleostei</taxon>
        <taxon>Neoteleostei</taxon>
        <taxon>Acanthomorphata</taxon>
        <taxon>Gobiaria</taxon>
        <taxon>Gobiiformes</taxon>
        <taxon>Gobioidei</taxon>
        <taxon>Gobiidae</taxon>
        <taxon>Oxudercinae</taxon>
        <taxon>Periophthalmus</taxon>
    </lineage>
</organism>
<proteinExistence type="predicted"/>
<reference evidence="2" key="2">
    <citation type="submission" date="2025-09" db="UniProtKB">
        <authorList>
            <consortium name="Ensembl"/>
        </authorList>
    </citation>
    <scope>IDENTIFICATION</scope>
</reference>
<evidence type="ECO:0000256" key="1">
    <source>
        <dbReference type="SAM" id="MobiDB-lite"/>
    </source>
</evidence>
<evidence type="ECO:0000313" key="3">
    <source>
        <dbReference type="Proteomes" id="UP000261520"/>
    </source>
</evidence>
<keyword evidence="3" id="KW-1185">Reference proteome</keyword>
<reference evidence="2" key="1">
    <citation type="submission" date="2025-08" db="UniProtKB">
        <authorList>
            <consortium name="Ensembl"/>
        </authorList>
    </citation>
    <scope>IDENTIFICATION</scope>
</reference>
<sequence>YRPQPFLSTPAPQTGSSVRITAASLCAGSVTETTTVATMRTSPTPPALVRTALCRLFTSRGRLVPAGGESKDRGRSGTLLHSPVFC</sequence>
<protein>
    <submittedName>
        <fullName evidence="2">Uncharacterized protein</fullName>
    </submittedName>
</protein>
<dbReference type="AlphaFoldDB" id="A0A3B3ZAQ5"/>
<dbReference type="Ensembl" id="ENSPMGT00000001795.1">
    <property type="protein sequence ID" value="ENSPMGP00000001685.1"/>
    <property type="gene ID" value="ENSPMGG00000001517.1"/>
</dbReference>
<dbReference type="Proteomes" id="UP000261520">
    <property type="component" value="Unplaced"/>
</dbReference>
<evidence type="ECO:0000313" key="2">
    <source>
        <dbReference type="Ensembl" id="ENSPMGP00000001685.1"/>
    </source>
</evidence>
<name>A0A3B3ZAQ5_9GOBI</name>